<feature type="compositionally biased region" description="Low complexity" evidence="11">
    <location>
        <begin position="204"/>
        <end position="216"/>
    </location>
</feature>
<feature type="compositionally biased region" description="Basic and acidic residues" evidence="11">
    <location>
        <begin position="157"/>
        <end position="173"/>
    </location>
</feature>
<evidence type="ECO:0000256" key="12">
    <source>
        <dbReference type="SAM" id="Phobius"/>
    </source>
</evidence>
<gene>
    <name evidence="14 15" type="primary">LOC107416050</name>
</gene>
<feature type="compositionally biased region" description="Basic and acidic residues" evidence="11">
    <location>
        <begin position="623"/>
        <end position="632"/>
    </location>
</feature>
<dbReference type="RefSeq" id="XP_048331438.1">
    <property type="nucleotide sequence ID" value="XM_048475481.2"/>
</dbReference>
<evidence type="ECO:0000256" key="8">
    <source>
        <dbReference type="ARBA" id="ARBA00023136"/>
    </source>
</evidence>
<sequence>MTAEVDVYEPEGIKGSVAEEEQCGLDLAKAKDDADGSYVFVNGTDAKDDDVVEANENGDALLSHFENKGDVGGDCNGDGGLVFVADRGTFIDAQPSQSVKAVDDETPVPQVSDAKPVVAECDCESPLHTNGKVEVEDGDDIRDDDDDNDNDNDDEVVDKVQEEESKSNSARDADADEHEESHISVNNENFPSVTAQEESKSNSDSEVSVNENSPSVFTQEESESNYLADAKEHEESEISAGENFRTLVAQDKQQAEFTSQVVTLEGSTAHFGDSTEQNSTNVLSVEANSSVSDDNDIDDTIRQSTLLGIEVNDNSGPVVAAAGANDVRSEPETCYATAEGEKQVTNAAAIRDVDVDVDLEAGISNSGTECPLTEEQPHSDTLVVAASLTVDLKSASEIESTYASNSGSLPVDDGDLHNPAGHSESAVGSNLDFVQESEGIGGIDRDEAPTSSSGDNLEGQNVGQHVDTPPASLDIDLKPESEVENTCAPNTRNMPGEDGILSESNDLHSHAVDNGSAADRNLDFVHVEGDVEPTCKEAKSIDGIHRVEASTSSPEDSLEDTSVDNDGGTHSSQSANSKPESEAKNTSALNSTNMSDDNGAVSESRDLQSPVLDSGSIVDSDLDPEHVERDVKPNCQEAESIDGILRDEASASSPEDNLETQNAGIEVVKKPFYFLIRIPRSDEENLRERIKHAQLEVEEKTKRRDAIRGKIQMKRATCKEFDDAVQSALMEERAARDSVKSKRQEVDSVQLMINKVKNAISVEDIDGRIRNMEHMIEHETLPLREEKQLIREIKQLKQLREQLSLSIGKQDEIQQALGRKDQIEERLKVLRKEIDLLRDNLLKAELVTRAAKKKFNDENDELNELLSHFKAADGIRQEAYAHMQSLKKQQYEKNKYFWRYKDDVKAANNLASTGDREQLQCLCIDQVEKVMELWNRNDDFRKEYIRCNTRSTLRRLGTLDGRSLGPDEEPPVIPYIVHERVAKNNSVAPISTQEQEKQVVIVEAEKPDKSAAKIEERENQKAKTKKPAKHASLGNGPPAISGWIEIEEAREEEKKLTKEEAELARKAEELRKEEEAAKLKEQRRLEEKAKAKEALERKKRIAEKAQARAAIRAQKEAEQKQKEREKRAVKKDRKKANGTEATNGISEGDSGVAPSLEIPSGSPKESEAKEKPTALKRPQKASSHSQLTKLQTRAKPMPLPLRNRSKRRMQPWMWTLVAVALFFVLFLMGNSNLSSKSCLQWLGF</sequence>
<evidence type="ECO:0000256" key="4">
    <source>
        <dbReference type="ARBA" id="ARBA00022692"/>
    </source>
</evidence>
<dbReference type="GO" id="GO:0005886">
    <property type="term" value="C:plasma membrane"/>
    <property type="evidence" value="ECO:0007669"/>
    <property type="project" value="UniProtKB-SubCell"/>
</dbReference>
<dbReference type="GO" id="GO:0005789">
    <property type="term" value="C:endoplasmic reticulum membrane"/>
    <property type="evidence" value="ECO:0007669"/>
    <property type="project" value="UniProtKB-SubCell"/>
</dbReference>
<feature type="compositionally biased region" description="Basic residues" evidence="11">
    <location>
        <begin position="1127"/>
        <end position="1136"/>
    </location>
</feature>
<proteinExistence type="inferred from homology"/>
<evidence type="ECO:0000256" key="6">
    <source>
        <dbReference type="ARBA" id="ARBA00022989"/>
    </source>
</evidence>
<feature type="compositionally biased region" description="Basic and acidic residues" evidence="11">
    <location>
        <begin position="1164"/>
        <end position="1173"/>
    </location>
</feature>
<name>A0A6P3ZLU1_ZIZJJ</name>
<feature type="compositionally biased region" description="Polar residues" evidence="11">
    <location>
        <begin position="449"/>
        <end position="463"/>
    </location>
</feature>
<feature type="compositionally biased region" description="Basic and acidic residues" evidence="11">
    <location>
        <begin position="1010"/>
        <end position="1021"/>
    </location>
</feature>
<feature type="region of interest" description="Disordered" evidence="11">
    <location>
        <begin position="95"/>
        <end position="241"/>
    </location>
</feature>
<feature type="compositionally biased region" description="Basic and acidic residues" evidence="11">
    <location>
        <begin position="536"/>
        <end position="548"/>
    </location>
</feature>
<feature type="region of interest" description="Disordered" evidence="11">
    <location>
        <begin position="1066"/>
        <end position="1200"/>
    </location>
</feature>
<dbReference type="PANTHER" id="PTHR32219:SF3">
    <property type="entry name" value="CALPONIN-LIKE DOMAIN PROTEIN"/>
    <property type="match status" value="1"/>
</dbReference>
<protein>
    <submittedName>
        <fullName evidence="14 15">Uncharacterized protein LOC107416050</fullName>
    </submittedName>
</protein>
<feature type="compositionally biased region" description="Polar residues" evidence="11">
    <location>
        <begin position="1180"/>
        <end position="1191"/>
    </location>
</feature>
<feature type="transmembrane region" description="Helical" evidence="12">
    <location>
        <begin position="1212"/>
        <end position="1229"/>
    </location>
</feature>
<evidence type="ECO:0000256" key="7">
    <source>
        <dbReference type="ARBA" id="ARBA00023054"/>
    </source>
</evidence>
<evidence type="ECO:0000256" key="10">
    <source>
        <dbReference type="SAM" id="Coils"/>
    </source>
</evidence>
<feature type="compositionally biased region" description="Basic and acidic residues" evidence="11">
    <location>
        <begin position="1066"/>
        <end position="1106"/>
    </location>
</feature>
<evidence type="ECO:0000256" key="5">
    <source>
        <dbReference type="ARBA" id="ARBA00022824"/>
    </source>
</evidence>
<evidence type="ECO:0000256" key="11">
    <source>
        <dbReference type="SAM" id="MobiDB-lite"/>
    </source>
</evidence>
<keyword evidence="7 10" id="KW-0175">Coiled coil</keyword>
<feature type="region of interest" description="Disordered" evidence="11">
    <location>
        <begin position="401"/>
        <end position="514"/>
    </location>
</feature>
<reference evidence="14 15" key="1">
    <citation type="submission" date="2025-05" db="UniProtKB">
        <authorList>
            <consortium name="RefSeq"/>
        </authorList>
    </citation>
    <scope>IDENTIFICATION</scope>
    <source>
        <tissue evidence="14 15">Seedling</tissue>
    </source>
</reference>
<organism evidence="13 14">
    <name type="scientific">Ziziphus jujuba</name>
    <name type="common">Chinese jujube</name>
    <name type="synonym">Ziziphus sativa</name>
    <dbReference type="NCBI Taxonomy" id="326968"/>
    <lineage>
        <taxon>Eukaryota</taxon>
        <taxon>Viridiplantae</taxon>
        <taxon>Streptophyta</taxon>
        <taxon>Embryophyta</taxon>
        <taxon>Tracheophyta</taxon>
        <taxon>Spermatophyta</taxon>
        <taxon>Magnoliopsida</taxon>
        <taxon>eudicotyledons</taxon>
        <taxon>Gunneridae</taxon>
        <taxon>Pentapetalae</taxon>
        <taxon>rosids</taxon>
        <taxon>fabids</taxon>
        <taxon>Rosales</taxon>
        <taxon>Rhamnaceae</taxon>
        <taxon>Paliureae</taxon>
        <taxon>Ziziphus</taxon>
    </lineage>
</organism>
<feature type="region of interest" description="Disordered" evidence="11">
    <location>
        <begin position="1010"/>
        <end position="1040"/>
    </location>
</feature>
<evidence type="ECO:0000313" key="15">
    <source>
        <dbReference type="RefSeq" id="XP_048331438.1"/>
    </source>
</evidence>
<feature type="compositionally biased region" description="Acidic residues" evidence="11">
    <location>
        <begin position="136"/>
        <end position="156"/>
    </location>
</feature>
<keyword evidence="3" id="KW-1003">Cell membrane</keyword>
<keyword evidence="6 12" id="KW-1133">Transmembrane helix</keyword>
<comment type="similarity">
    <text evidence="9">Belongs to the plant Proton pump-interactor protein family.</text>
</comment>
<keyword evidence="13" id="KW-1185">Reference proteome</keyword>
<keyword evidence="5" id="KW-0256">Endoplasmic reticulum</keyword>
<dbReference type="InterPro" id="IPR055282">
    <property type="entry name" value="PPI1-4"/>
</dbReference>
<dbReference type="AlphaFoldDB" id="A0A6P3ZLU1"/>
<accession>A0A6P3ZLU1</accession>
<dbReference type="FunCoup" id="A0A6P3ZLU1">
    <property type="interactions" value="481"/>
</dbReference>
<dbReference type="Proteomes" id="UP001652623">
    <property type="component" value="Chromosome 5"/>
</dbReference>
<feature type="compositionally biased region" description="Basic and acidic residues" evidence="11">
    <location>
        <begin position="1113"/>
        <end position="1126"/>
    </location>
</feature>
<dbReference type="InParanoid" id="A0A6P3ZLU1"/>
<feature type="coiled-coil region" evidence="10">
    <location>
        <begin position="786"/>
        <end position="872"/>
    </location>
</feature>
<dbReference type="PANTHER" id="PTHR32219">
    <property type="entry name" value="RNA-BINDING PROTEIN YLMH-RELATED"/>
    <property type="match status" value="1"/>
</dbReference>
<evidence type="ECO:0000313" key="14">
    <source>
        <dbReference type="RefSeq" id="XP_015879983.2"/>
    </source>
</evidence>
<dbReference type="KEGG" id="zju:107416050"/>
<feature type="region of interest" description="Disordered" evidence="11">
    <location>
        <begin position="536"/>
        <end position="641"/>
    </location>
</feature>
<evidence type="ECO:0000256" key="2">
    <source>
        <dbReference type="ARBA" id="ARBA00004389"/>
    </source>
</evidence>
<dbReference type="GeneID" id="107416050"/>
<evidence type="ECO:0000313" key="13">
    <source>
        <dbReference type="Proteomes" id="UP001652623"/>
    </source>
</evidence>
<evidence type="ECO:0000256" key="1">
    <source>
        <dbReference type="ARBA" id="ARBA00004162"/>
    </source>
</evidence>
<dbReference type="RefSeq" id="XP_015879983.2">
    <property type="nucleotide sequence ID" value="XM_016024497.4"/>
</dbReference>
<feature type="compositionally biased region" description="Polar residues" evidence="11">
    <location>
        <begin position="568"/>
        <end position="596"/>
    </location>
</feature>
<evidence type="ECO:0000256" key="3">
    <source>
        <dbReference type="ARBA" id="ARBA00022475"/>
    </source>
</evidence>
<comment type="subcellular location">
    <subcellularLocation>
        <location evidence="1">Cell membrane</location>
        <topology evidence="1">Single-pass membrane protein</topology>
    </subcellularLocation>
    <subcellularLocation>
        <location evidence="2">Endoplasmic reticulum membrane</location>
        <topology evidence="2">Single-pass membrane protein</topology>
    </subcellularLocation>
</comment>
<feature type="compositionally biased region" description="Polar residues" evidence="11">
    <location>
        <begin position="183"/>
        <end position="196"/>
    </location>
</feature>
<evidence type="ECO:0000256" key="9">
    <source>
        <dbReference type="ARBA" id="ARBA00038080"/>
    </source>
</evidence>
<keyword evidence="8 12" id="KW-0472">Membrane</keyword>
<keyword evidence="4 12" id="KW-0812">Transmembrane</keyword>